<protein>
    <recommendedName>
        <fullName evidence="2">Cell shape-determining protein MreC</fullName>
    </recommendedName>
    <alternativeName>
        <fullName evidence="4">Cell shape protein MreC</fullName>
    </alternativeName>
</protein>
<sequence length="264" mass="30281">MSLKKLNVYFFLLSSLSLLLLLLQNVNNPFTQFIRNGAFIALSPILKVQAELEEEVRKGIEFLKDLKEESRLITKYNKLKEEILIYKEKVNSYEKMLQKLEKDLDFNFPTRADYVISKIIFYDTSGKDLFFIIRDGQNKGIKKGDLVVARGGVVGVVDEVYYSTSKVISLFNENTYLLATVNNSDKVYVYHGGYPHGELLYVDVNDTVNEGDVVLFKDLTMKVPAYKIGSVVYSGISENPFFKKVKVEPYVSPREVEFVVVFKE</sequence>
<dbReference type="InterPro" id="IPR042177">
    <property type="entry name" value="Cell/Rod_1"/>
</dbReference>
<dbReference type="Gene3D" id="2.40.10.350">
    <property type="entry name" value="Rod shape-determining protein MreC, domain 2"/>
    <property type="match status" value="1"/>
</dbReference>
<dbReference type="PANTHER" id="PTHR34138">
    <property type="entry name" value="CELL SHAPE-DETERMINING PROTEIN MREC"/>
    <property type="match status" value="1"/>
</dbReference>
<dbReference type="OrthoDB" id="14383at2"/>
<accession>O67014</accession>
<organism evidence="7 8">
    <name type="scientific">Aquifex aeolicus (strain VF5)</name>
    <dbReference type="NCBI Taxonomy" id="224324"/>
    <lineage>
        <taxon>Bacteria</taxon>
        <taxon>Pseudomonadati</taxon>
        <taxon>Aquificota</taxon>
        <taxon>Aquificia</taxon>
        <taxon>Aquificales</taxon>
        <taxon>Aquificaceae</taxon>
        <taxon>Aquifex</taxon>
    </lineage>
</organism>
<evidence type="ECO:0000256" key="4">
    <source>
        <dbReference type="ARBA" id="ARBA00032089"/>
    </source>
</evidence>
<dbReference type="HOGENOM" id="CLU_1052297_0_0_0"/>
<comment type="similarity">
    <text evidence="1">Belongs to the MreC family.</text>
</comment>
<reference evidence="7 8" key="1">
    <citation type="journal article" date="1998" name="Nature">
        <title>The complete genome of the hyperthermophilic bacterium Aquifex aeolicus.</title>
        <authorList>
            <person name="Deckert G."/>
            <person name="Warren P.V."/>
            <person name="Gaasterland T."/>
            <person name="Young W.G."/>
            <person name="Lenox A.L."/>
            <person name="Graham D.E."/>
            <person name="Overbeek R."/>
            <person name="Snead M.A."/>
            <person name="Keller M."/>
            <person name="Aujay M."/>
            <person name="Huber R."/>
            <person name="Feldman R.A."/>
            <person name="Short J.M."/>
            <person name="Olson G.J."/>
            <person name="Swanson R.V."/>
        </authorList>
    </citation>
    <scope>NUCLEOTIDE SEQUENCE [LARGE SCALE GENOMIC DNA]</scope>
    <source>
        <strain evidence="7 8">VF5</strain>
    </source>
</reference>
<gene>
    <name evidence="7" type="ordered locus">aq_847</name>
</gene>
<dbReference type="RefSeq" id="WP_010880513.1">
    <property type="nucleotide sequence ID" value="NC_000918.1"/>
</dbReference>
<keyword evidence="8" id="KW-1185">Reference proteome</keyword>
<evidence type="ECO:0000313" key="8">
    <source>
        <dbReference type="Proteomes" id="UP000000798"/>
    </source>
</evidence>
<dbReference type="KEGG" id="aae:aq_847"/>
<feature type="domain" description="Rod shape-determining protein MreC beta-barrel core" evidence="6">
    <location>
        <begin position="119"/>
        <end position="263"/>
    </location>
</feature>
<dbReference type="Gene3D" id="2.40.10.340">
    <property type="entry name" value="Rod shape-determining protein MreC, domain 1"/>
    <property type="match status" value="1"/>
</dbReference>
<evidence type="ECO:0000256" key="2">
    <source>
        <dbReference type="ARBA" id="ARBA00013855"/>
    </source>
</evidence>
<dbReference type="InterPro" id="IPR007221">
    <property type="entry name" value="MreC"/>
</dbReference>
<evidence type="ECO:0000313" key="7">
    <source>
        <dbReference type="EMBL" id="AAC06978.1"/>
    </source>
</evidence>
<dbReference type="eggNOG" id="COG1792">
    <property type="taxonomic scope" value="Bacteria"/>
</dbReference>
<dbReference type="STRING" id="224324.aq_847"/>
<dbReference type="EnsemblBacteria" id="AAC06978">
    <property type="protein sequence ID" value="AAC06978"/>
    <property type="gene ID" value="aq_847"/>
</dbReference>
<keyword evidence="3" id="KW-0133">Cell shape</keyword>
<name>O67014_AQUAE</name>
<keyword evidence="5" id="KW-0175">Coiled coil</keyword>
<evidence type="ECO:0000256" key="5">
    <source>
        <dbReference type="SAM" id="Coils"/>
    </source>
</evidence>
<dbReference type="InterPro" id="IPR055342">
    <property type="entry name" value="MreC_beta-barrel_core"/>
</dbReference>
<dbReference type="InterPro" id="IPR042175">
    <property type="entry name" value="Cell/Rod_MreC_2"/>
</dbReference>
<feature type="coiled-coil region" evidence="5">
    <location>
        <begin position="49"/>
        <end position="103"/>
    </location>
</feature>
<dbReference type="Proteomes" id="UP000000798">
    <property type="component" value="Chromosome"/>
</dbReference>
<dbReference type="AlphaFoldDB" id="O67014"/>
<evidence type="ECO:0000259" key="6">
    <source>
        <dbReference type="Pfam" id="PF04085"/>
    </source>
</evidence>
<dbReference type="PIR" id="C70373">
    <property type="entry name" value="C70373"/>
</dbReference>
<evidence type="ECO:0000256" key="3">
    <source>
        <dbReference type="ARBA" id="ARBA00022960"/>
    </source>
</evidence>
<dbReference type="GO" id="GO:0005886">
    <property type="term" value="C:plasma membrane"/>
    <property type="evidence" value="ECO:0000318"/>
    <property type="project" value="GO_Central"/>
</dbReference>
<dbReference type="PANTHER" id="PTHR34138:SF1">
    <property type="entry name" value="CELL SHAPE-DETERMINING PROTEIN MREC"/>
    <property type="match status" value="1"/>
</dbReference>
<proteinExistence type="inferred from homology"/>
<dbReference type="NCBIfam" id="NF010524">
    <property type="entry name" value="PRK13922.14-4"/>
    <property type="match status" value="1"/>
</dbReference>
<dbReference type="EMBL" id="AE000657">
    <property type="protein sequence ID" value="AAC06978.1"/>
    <property type="molecule type" value="Genomic_DNA"/>
</dbReference>
<evidence type="ECO:0000256" key="1">
    <source>
        <dbReference type="ARBA" id="ARBA00009369"/>
    </source>
</evidence>
<dbReference type="Pfam" id="PF04085">
    <property type="entry name" value="MreC"/>
    <property type="match status" value="1"/>
</dbReference>
<dbReference type="GO" id="GO:0008360">
    <property type="term" value="P:regulation of cell shape"/>
    <property type="evidence" value="ECO:0000318"/>
    <property type="project" value="GO_Central"/>
</dbReference>
<dbReference type="InParanoid" id="O67014"/>